<feature type="compositionally biased region" description="Polar residues" evidence="1">
    <location>
        <begin position="19"/>
        <end position="34"/>
    </location>
</feature>
<feature type="compositionally biased region" description="Low complexity" evidence="1">
    <location>
        <begin position="104"/>
        <end position="117"/>
    </location>
</feature>
<feature type="region of interest" description="Disordered" evidence="1">
    <location>
        <begin position="1"/>
        <end position="39"/>
    </location>
</feature>
<name>A0AAN6RDU0_9PLEO</name>
<feature type="compositionally biased region" description="Polar residues" evidence="1">
    <location>
        <begin position="439"/>
        <end position="456"/>
    </location>
</feature>
<evidence type="ECO:0000256" key="1">
    <source>
        <dbReference type="SAM" id="MobiDB-lite"/>
    </source>
</evidence>
<feature type="compositionally biased region" description="Polar residues" evidence="1">
    <location>
        <begin position="73"/>
        <end position="82"/>
    </location>
</feature>
<gene>
    <name evidence="2" type="ORF">GRF29_154g1065446</name>
</gene>
<reference evidence="2 3" key="1">
    <citation type="submission" date="2021-02" db="EMBL/GenBank/DDBJ databases">
        <title>Genome assembly of Pseudopithomyces chartarum.</title>
        <authorList>
            <person name="Jauregui R."/>
            <person name="Singh J."/>
            <person name="Voisey C."/>
        </authorList>
    </citation>
    <scope>NUCLEOTIDE SEQUENCE [LARGE SCALE GENOMIC DNA]</scope>
    <source>
        <strain evidence="2 3">AGR01</strain>
    </source>
</reference>
<protein>
    <submittedName>
        <fullName evidence="2">Uncharacterized protein</fullName>
    </submittedName>
</protein>
<feature type="region of interest" description="Disordered" evidence="1">
    <location>
        <begin position="52"/>
        <end position="146"/>
    </location>
</feature>
<dbReference type="AlphaFoldDB" id="A0AAN6RDU0"/>
<feature type="compositionally biased region" description="Basic residues" evidence="1">
    <location>
        <begin position="343"/>
        <end position="357"/>
    </location>
</feature>
<evidence type="ECO:0000313" key="2">
    <source>
        <dbReference type="EMBL" id="KAK3202867.1"/>
    </source>
</evidence>
<dbReference type="EMBL" id="WVTA01000013">
    <property type="protein sequence ID" value="KAK3202867.1"/>
    <property type="molecule type" value="Genomic_DNA"/>
</dbReference>
<feature type="region of interest" description="Disordered" evidence="1">
    <location>
        <begin position="319"/>
        <end position="390"/>
    </location>
</feature>
<evidence type="ECO:0000313" key="3">
    <source>
        <dbReference type="Proteomes" id="UP001280581"/>
    </source>
</evidence>
<proteinExistence type="predicted"/>
<sequence>MKEQPSLPDGSKDKELTGPTETYATQYERQSTTYPDLESEFDINDYCYADADYEPLTNMGGPANCTVPGDRPSLSQNASQPPQRYPSPPDNAAFSYGAERYAEPSKPSHSIPPHITSYLYDPQPPQYSKASESPINLAKPKPVHDQQSKYSPYMGHFISTQSASQYRKHATRFNRKPYREPDTDETIAEVERDRLYHVERIYNAMTRGDAARDNKGSIAMKRWVHGAYYKADLVEAYAHKVLDCLLLQAKEGFRGWVHNDYVADERKGEDEDRDVTCEERLESIIRALEEEKTICEDVMNSACQIRMFVNAPKAYANRKYQNRVGNSKRSRPKDSDVGEPSSKARRLNPKQATRTRRSVSNTPTEPSAHVQVHSRAPNLLNPPQSHVRYPTPPYAVNSGSQPMAHMAPLYNRSHVQQRVYATSPLNPLNSPRASPLVQRESTMPPQQHTPLISTPGLSHGHHSAPPSPDDAKATHDSEIDWSSIQRYGGTMNPGDAVLFDDPWRWPIGPSEQILTGVGANLFSVHPEAADKVLTTRPEIEGAFTSMSSLPSFWQQQHGVQPLPDLPTNPYADTEVGDQQK</sequence>
<comment type="caution">
    <text evidence="2">The sequence shown here is derived from an EMBL/GenBank/DDBJ whole genome shotgun (WGS) entry which is preliminary data.</text>
</comment>
<feature type="region of interest" description="Disordered" evidence="1">
    <location>
        <begin position="554"/>
        <end position="580"/>
    </location>
</feature>
<organism evidence="2 3">
    <name type="scientific">Pseudopithomyces chartarum</name>
    <dbReference type="NCBI Taxonomy" id="1892770"/>
    <lineage>
        <taxon>Eukaryota</taxon>
        <taxon>Fungi</taxon>
        <taxon>Dikarya</taxon>
        <taxon>Ascomycota</taxon>
        <taxon>Pezizomycotina</taxon>
        <taxon>Dothideomycetes</taxon>
        <taxon>Pleosporomycetidae</taxon>
        <taxon>Pleosporales</taxon>
        <taxon>Massarineae</taxon>
        <taxon>Didymosphaeriaceae</taxon>
        <taxon>Pseudopithomyces</taxon>
    </lineage>
</organism>
<feature type="compositionally biased region" description="Polar residues" evidence="1">
    <location>
        <begin position="423"/>
        <end position="432"/>
    </location>
</feature>
<dbReference type="Proteomes" id="UP001280581">
    <property type="component" value="Unassembled WGS sequence"/>
</dbReference>
<accession>A0AAN6RDU0</accession>
<keyword evidence="3" id="KW-1185">Reference proteome</keyword>
<feature type="region of interest" description="Disordered" evidence="1">
    <location>
        <begin position="423"/>
        <end position="474"/>
    </location>
</feature>